<sequence length="187" mass="22058">MSNASEYGYFAKDVAADLEVTTSTLRRWSIELEKAGYKFERNEKDQRIYYDRDFKAFRELKKLISNSVVLIDAINAVVSMDVEGLNASQTPSVYREETRLTKQFLEEILDKKINKAIQEAFEEGRQQGHREIKEMIKKMEKRSEERDDNLMSVIRSIQEEKEEVKQLIAASQEQTKKTFWQRLFSKI</sequence>
<name>A0A3D8X0V8_PRIMG</name>
<gene>
    <name evidence="2" type="ORF">C3744_17115</name>
</gene>
<dbReference type="Gene3D" id="1.10.1660.10">
    <property type="match status" value="1"/>
</dbReference>
<dbReference type="Proteomes" id="UP000256519">
    <property type="component" value="Unassembled WGS sequence"/>
</dbReference>
<dbReference type="EMBL" id="PQWM01000016">
    <property type="protein sequence ID" value="RDZ12886.1"/>
    <property type="molecule type" value="Genomic_DNA"/>
</dbReference>
<organism evidence="2 3">
    <name type="scientific">Priestia megaterium</name>
    <name type="common">Bacillus megaterium</name>
    <dbReference type="NCBI Taxonomy" id="1404"/>
    <lineage>
        <taxon>Bacteria</taxon>
        <taxon>Bacillati</taxon>
        <taxon>Bacillota</taxon>
        <taxon>Bacilli</taxon>
        <taxon>Bacillales</taxon>
        <taxon>Bacillaceae</taxon>
        <taxon>Priestia</taxon>
    </lineage>
</organism>
<dbReference type="GO" id="GO:0003677">
    <property type="term" value="F:DNA binding"/>
    <property type="evidence" value="ECO:0007669"/>
    <property type="project" value="UniProtKB-KW"/>
</dbReference>
<dbReference type="AlphaFoldDB" id="A0A3D8X0V8"/>
<dbReference type="InterPro" id="IPR025052">
    <property type="entry name" value="DUF3967"/>
</dbReference>
<protein>
    <submittedName>
        <fullName evidence="2">DNA-binding protein</fullName>
    </submittedName>
</protein>
<accession>A0A3D8X0V8</accession>
<comment type="caution">
    <text evidence="2">The sequence shown here is derived from an EMBL/GenBank/DDBJ whole genome shotgun (WGS) entry which is preliminary data.</text>
</comment>
<dbReference type="Pfam" id="PF13152">
    <property type="entry name" value="DUF3967"/>
    <property type="match status" value="1"/>
</dbReference>
<reference evidence="2 3" key="1">
    <citation type="journal article" date="2018" name="Appl. Environ. Microbiol.">
        <title>Antimicrobial susceptibility testing and tentative epidemiological cut-off values of five Bacillus species relevant for use as animal feed additives or for plant protection.</title>
        <authorList>
            <person name="Agerso Y."/>
            <person name="Stuer-Lauridsen B."/>
            <person name="Bjerre K."/>
            <person name="Jensen M.G."/>
            <person name="Johansen E."/>
            <person name="Bennedsen M."/>
            <person name="Brockmann E."/>
            <person name="Nielsen B."/>
        </authorList>
    </citation>
    <scope>NUCLEOTIDE SEQUENCE [LARGE SCALE GENOMIC DNA]</scope>
    <source>
        <strain evidence="2 3">CHCC20162</strain>
    </source>
</reference>
<proteinExistence type="predicted"/>
<feature type="domain" description="DUF3967" evidence="1">
    <location>
        <begin position="142"/>
        <end position="175"/>
    </location>
</feature>
<evidence type="ECO:0000259" key="1">
    <source>
        <dbReference type="Pfam" id="PF13152"/>
    </source>
</evidence>
<keyword evidence="2" id="KW-0238">DNA-binding</keyword>
<evidence type="ECO:0000313" key="2">
    <source>
        <dbReference type="EMBL" id="RDZ12886.1"/>
    </source>
</evidence>
<evidence type="ECO:0000313" key="3">
    <source>
        <dbReference type="Proteomes" id="UP000256519"/>
    </source>
</evidence>